<protein>
    <submittedName>
        <fullName evidence="1">Uncharacterized protein</fullName>
    </submittedName>
</protein>
<organism evidence="1 2">
    <name type="scientific">Thraustotheca clavata</name>
    <dbReference type="NCBI Taxonomy" id="74557"/>
    <lineage>
        <taxon>Eukaryota</taxon>
        <taxon>Sar</taxon>
        <taxon>Stramenopiles</taxon>
        <taxon>Oomycota</taxon>
        <taxon>Saprolegniomycetes</taxon>
        <taxon>Saprolegniales</taxon>
        <taxon>Achlyaceae</taxon>
        <taxon>Thraustotheca</taxon>
    </lineage>
</organism>
<dbReference type="EMBL" id="JNBS01002240">
    <property type="protein sequence ID" value="OQR93648.1"/>
    <property type="molecule type" value="Genomic_DNA"/>
</dbReference>
<gene>
    <name evidence="1" type="ORF">THRCLA_22292</name>
</gene>
<evidence type="ECO:0000313" key="1">
    <source>
        <dbReference type="EMBL" id="OQR93648.1"/>
    </source>
</evidence>
<name>A0A1V9Z6M4_9STRA</name>
<sequence>MNIFKHWWQVLCGNQEEIVSKSALTPLTQTALQRHQLTRRASMELSDAEFWKIIGLNGPPPPPADPSNSVRRTSIIEFLHQTSVVLAFQDLPSTFKPRIQPIMPIKKKESFVDDEIQAVRSGLRG</sequence>
<comment type="caution">
    <text evidence="1">The sequence shown here is derived from an EMBL/GenBank/DDBJ whole genome shotgun (WGS) entry which is preliminary data.</text>
</comment>
<dbReference type="OrthoDB" id="60922at2759"/>
<accession>A0A1V9Z6M4</accession>
<reference evidence="1 2" key="1">
    <citation type="journal article" date="2014" name="Genome Biol. Evol.">
        <title>The secreted proteins of Achlya hypogyna and Thraustotheca clavata identify the ancestral oomycete secretome and reveal gene acquisitions by horizontal gene transfer.</title>
        <authorList>
            <person name="Misner I."/>
            <person name="Blouin N."/>
            <person name="Leonard G."/>
            <person name="Richards T.A."/>
            <person name="Lane C.E."/>
        </authorList>
    </citation>
    <scope>NUCLEOTIDE SEQUENCE [LARGE SCALE GENOMIC DNA]</scope>
    <source>
        <strain evidence="1 2">ATCC 34112</strain>
    </source>
</reference>
<proteinExistence type="predicted"/>
<dbReference type="AlphaFoldDB" id="A0A1V9Z6M4"/>
<evidence type="ECO:0000313" key="2">
    <source>
        <dbReference type="Proteomes" id="UP000243217"/>
    </source>
</evidence>
<dbReference type="Proteomes" id="UP000243217">
    <property type="component" value="Unassembled WGS sequence"/>
</dbReference>
<keyword evidence="2" id="KW-1185">Reference proteome</keyword>